<dbReference type="NCBIfam" id="TIGR00254">
    <property type="entry name" value="GGDEF"/>
    <property type="match status" value="1"/>
</dbReference>
<evidence type="ECO:0000313" key="4">
    <source>
        <dbReference type="EMBL" id="GAA5189187.1"/>
    </source>
</evidence>
<dbReference type="PROSITE" id="PS50887">
    <property type="entry name" value="GGDEF"/>
    <property type="match status" value="1"/>
</dbReference>
<dbReference type="InterPro" id="IPR000160">
    <property type="entry name" value="GGDEF_dom"/>
</dbReference>
<feature type="transmembrane region" description="Helical" evidence="1">
    <location>
        <begin position="150"/>
        <end position="174"/>
    </location>
</feature>
<dbReference type="EMBL" id="BAABJQ010000012">
    <property type="protein sequence ID" value="GAA5189187.1"/>
    <property type="molecule type" value="Genomic_DNA"/>
</dbReference>
<dbReference type="Gene3D" id="3.30.70.270">
    <property type="match status" value="1"/>
</dbReference>
<protein>
    <recommendedName>
        <fullName evidence="6">Diguanylate cyclase/phosphodiesterase</fullName>
    </recommendedName>
</protein>
<dbReference type="SMART" id="SM00267">
    <property type="entry name" value="GGDEF"/>
    <property type="match status" value="1"/>
</dbReference>
<dbReference type="InterPro" id="IPR029787">
    <property type="entry name" value="Nucleotide_cyclase"/>
</dbReference>
<keyword evidence="5" id="KW-1185">Reference proteome</keyword>
<evidence type="ECO:0000256" key="1">
    <source>
        <dbReference type="SAM" id="Phobius"/>
    </source>
</evidence>
<comment type="caution">
    <text evidence="4">The sequence shown here is derived from an EMBL/GenBank/DDBJ whole genome shotgun (WGS) entry which is preliminary data.</text>
</comment>
<dbReference type="PANTHER" id="PTHR33121">
    <property type="entry name" value="CYCLIC DI-GMP PHOSPHODIESTERASE PDEF"/>
    <property type="match status" value="1"/>
</dbReference>
<dbReference type="InterPro" id="IPR035919">
    <property type="entry name" value="EAL_sf"/>
</dbReference>
<dbReference type="PROSITE" id="PS50883">
    <property type="entry name" value="EAL"/>
    <property type="match status" value="1"/>
</dbReference>
<evidence type="ECO:0000259" key="3">
    <source>
        <dbReference type="PROSITE" id="PS50887"/>
    </source>
</evidence>
<evidence type="ECO:0000259" key="2">
    <source>
        <dbReference type="PROSITE" id="PS50883"/>
    </source>
</evidence>
<dbReference type="Gene3D" id="3.20.20.450">
    <property type="entry name" value="EAL domain"/>
    <property type="match status" value="1"/>
</dbReference>
<dbReference type="SMART" id="SM00052">
    <property type="entry name" value="EAL"/>
    <property type="match status" value="1"/>
</dbReference>
<feature type="transmembrane region" description="Helical" evidence="1">
    <location>
        <begin position="12"/>
        <end position="32"/>
    </location>
</feature>
<evidence type="ECO:0000313" key="5">
    <source>
        <dbReference type="Proteomes" id="UP001501570"/>
    </source>
</evidence>
<feature type="transmembrane region" description="Helical" evidence="1">
    <location>
        <begin position="78"/>
        <end position="103"/>
    </location>
</feature>
<reference evidence="5" key="1">
    <citation type="journal article" date="2019" name="Int. J. Syst. Evol. Microbiol.">
        <title>The Global Catalogue of Microorganisms (GCM) 10K type strain sequencing project: providing services to taxonomists for standard genome sequencing and annotation.</title>
        <authorList>
            <consortium name="The Broad Institute Genomics Platform"/>
            <consortium name="The Broad Institute Genome Sequencing Center for Infectious Disease"/>
            <person name="Wu L."/>
            <person name="Ma J."/>
        </authorList>
    </citation>
    <scope>NUCLEOTIDE SEQUENCE [LARGE SCALE GENOMIC DNA]</scope>
    <source>
        <strain evidence="5">JCM 18304</strain>
    </source>
</reference>
<dbReference type="PANTHER" id="PTHR33121:SF70">
    <property type="entry name" value="SIGNALING PROTEIN YKOW"/>
    <property type="match status" value="1"/>
</dbReference>
<keyword evidence="1" id="KW-0812">Transmembrane</keyword>
<proteinExistence type="predicted"/>
<evidence type="ECO:0008006" key="6">
    <source>
        <dbReference type="Google" id="ProtNLM"/>
    </source>
</evidence>
<keyword evidence="1" id="KW-1133">Transmembrane helix</keyword>
<name>A0ABP9S024_9ACTN</name>
<dbReference type="SUPFAM" id="SSF141868">
    <property type="entry name" value="EAL domain-like"/>
    <property type="match status" value="1"/>
</dbReference>
<feature type="domain" description="GGDEF" evidence="3">
    <location>
        <begin position="407"/>
        <end position="539"/>
    </location>
</feature>
<dbReference type="SUPFAM" id="SSF55073">
    <property type="entry name" value="Nucleotide cyclase"/>
    <property type="match status" value="1"/>
</dbReference>
<dbReference type="InterPro" id="IPR043128">
    <property type="entry name" value="Rev_trsase/Diguanyl_cyclase"/>
</dbReference>
<accession>A0ABP9S024</accession>
<dbReference type="CDD" id="cd01949">
    <property type="entry name" value="GGDEF"/>
    <property type="match status" value="1"/>
</dbReference>
<dbReference type="Proteomes" id="UP001501570">
    <property type="component" value="Unassembled WGS sequence"/>
</dbReference>
<gene>
    <name evidence="4" type="ORF">GCM10023322_41520</name>
</gene>
<dbReference type="InterPro" id="IPR050706">
    <property type="entry name" value="Cyclic-di-GMP_PDE-like"/>
</dbReference>
<dbReference type="CDD" id="cd01948">
    <property type="entry name" value="EAL"/>
    <property type="match status" value="1"/>
</dbReference>
<dbReference type="Pfam" id="PF00990">
    <property type="entry name" value="GGDEF"/>
    <property type="match status" value="1"/>
</dbReference>
<feature type="domain" description="EAL" evidence="2">
    <location>
        <begin position="547"/>
        <end position="799"/>
    </location>
</feature>
<keyword evidence="1" id="KW-0472">Membrane</keyword>
<dbReference type="Pfam" id="PF00563">
    <property type="entry name" value="EAL"/>
    <property type="match status" value="1"/>
</dbReference>
<organism evidence="4 5">
    <name type="scientific">Rugosimonospora acidiphila</name>
    <dbReference type="NCBI Taxonomy" id="556531"/>
    <lineage>
        <taxon>Bacteria</taxon>
        <taxon>Bacillati</taxon>
        <taxon>Actinomycetota</taxon>
        <taxon>Actinomycetes</taxon>
        <taxon>Micromonosporales</taxon>
        <taxon>Micromonosporaceae</taxon>
        <taxon>Rugosimonospora</taxon>
    </lineage>
</organism>
<dbReference type="InterPro" id="IPR001633">
    <property type="entry name" value="EAL_dom"/>
</dbReference>
<sequence>MGNTSNDETDRRLNLTVGLVVVIGVACVAWAVSSVLDATVPAPWFRIVSVAAMLGLSDRATIQIRIKDSHHVVGMQEAVILVGLMLLPGPWLVLCTAVAITIAKATTRTPVVKQLFNTAKNTAVVAAAVGTAGVFGLSGPFSTTRDELPAIIAAALAIIVVDEALALPVIALATRTPLITLFRANVDVRVGGMVLRLALATFGLFWFSRYPALIVVVPLVIVGLQIMTANQLRARAERAAWQKLAQATDEFNEVDLSAVLSSAVTRASELFSSDEAEVEIANLSVPDRLVRGDSTGIGYSGAVQGAPPADGHVIATALESHGGTTSIGELRLRFRGKVTLNEREEYTLRTFAAALCTAIRNAAAFAEAQRLSDHHAYAASHDPLTGLSNRRHLYEVGAKLLSSGAKGQLGLMLVDLNHFKEINDTLGHAAGDQVLAEVAHRLAASAEPDDLVVRLGGDEFAVLFSGIAAPALALPRANAVLAGLTPPIEVDGMRIVVEASAGVALAPFRGGVDELLRRADVAMYQAKREGRPVDMYARSRDTADIGRLALSVELPRAVAEHEFTVNFQPVVDLGTGEMISAEALARWHHPQRGDLNPNRFLDYVERSGLLAAFSEAVLDQALRAAAAWNADGFAVPVAVNISPRSLLDPSFPEAVASRLEVAAVPAETLIIELTESLTLSQLDVVDEVLGALRDLGIRLALDDFGTGYSSLATLARVPVHELKIDREFVAAMEGSAEAAVVRSTIDLGRSLGLLVVAEGVESERQRGRLWELGCPAGQGHLFGRPMPVHRLLATLRRGYDGRPGALAPSLHESGEVIRMPVRRPGARQDLG</sequence>
<feature type="transmembrane region" description="Helical" evidence="1">
    <location>
        <begin position="212"/>
        <end position="229"/>
    </location>
</feature>